<proteinExistence type="predicted"/>
<keyword evidence="2" id="KW-0472">Membrane</keyword>
<feature type="region of interest" description="Disordered" evidence="1">
    <location>
        <begin position="309"/>
        <end position="334"/>
    </location>
</feature>
<feature type="transmembrane region" description="Helical" evidence="2">
    <location>
        <begin position="6"/>
        <end position="23"/>
    </location>
</feature>
<protein>
    <submittedName>
        <fullName evidence="3">Uncharacterized protein</fullName>
    </submittedName>
</protein>
<feature type="region of interest" description="Disordered" evidence="1">
    <location>
        <begin position="256"/>
        <end position="283"/>
    </location>
</feature>
<accession>A0AAD1Y3H5</accession>
<keyword evidence="2" id="KW-1133">Transmembrane helix</keyword>
<feature type="compositionally biased region" description="Acidic residues" evidence="1">
    <location>
        <begin position="313"/>
        <end position="322"/>
    </location>
</feature>
<feature type="transmembrane region" description="Helical" evidence="2">
    <location>
        <begin position="35"/>
        <end position="56"/>
    </location>
</feature>
<feature type="compositionally biased region" description="Basic and acidic residues" evidence="1">
    <location>
        <begin position="256"/>
        <end position="265"/>
    </location>
</feature>
<organism evidence="3 4">
    <name type="scientific">Euplotes crassus</name>
    <dbReference type="NCBI Taxonomy" id="5936"/>
    <lineage>
        <taxon>Eukaryota</taxon>
        <taxon>Sar</taxon>
        <taxon>Alveolata</taxon>
        <taxon>Ciliophora</taxon>
        <taxon>Intramacronucleata</taxon>
        <taxon>Spirotrichea</taxon>
        <taxon>Hypotrichia</taxon>
        <taxon>Euplotida</taxon>
        <taxon>Euplotidae</taxon>
        <taxon>Moneuplotes</taxon>
    </lineage>
</organism>
<evidence type="ECO:0000313" key="3">
    <source>
        <dbReference type="EMBL" id="CAI2384120.1"/>
    </source>
</evidence>
<reference evidence="3" key="1">
    <citation type="submission" date="2023-07" db="EMBL/GenBank/DDBJ databases">
        <authorList>
            <consortium name="AG Swart"/>
            <person name="Singh M."/>
            <person name="Singh A."/>
            <person name="Seah K."/>
            <person name="Emmerich C."/>
        </authorList>
    </citation>
    <scope>NUCLEOTIDE SEQUENCE</scope>
    <source>
        <strain evidence="3">DP1</strain>
    </source>
</reference>
<keyword evidence="2" id="KW-0812">Transmembrane</keyword>
<gene>
    <name evidence="3" type="ORF">ECRASSUSDP1_LOCUS25641</name>
</gene>
<evidence type="ECO:0000313" key="4">
    <source>
        <dbReference type="Proteomes" id="UP001295684"/>
    </source>
</evidence>
<dbReference type="Proteomes" id="UP001295684">
    <property type="component" value="Unassembled WGS sequence"/>
</dbReference>
<sequence length="664" mass="76369">MAATQAFFAGVLSLVCIIANFWLSNDEPGLTEKMVNYIGTSSITYSALFLALYFLIGANAENFKLQREKNHKSLIRFPQKDRWIKTSPDQPMAMDFSKGLESPMFIVETLNQVYQQSNRAKAEGNIYTAKKNNKENCKIKILAMAVSKLARELKSTTNSLVVQKTSHINSPSFPKFLENLELVLKELLERESSTKKFLVKRNKISKDKYDSLVSEYYQKLADGCVDFQVLHTERRVEKNESFVSLIDFYDQMSLEEKSNPKKKADSSQSLTNRRYSQRRRRRSQFDRIKSKNNFGRRKSVFSQASKFKITTSDDSESDDSEEKEIVGGSAQHCSHERNQLNEISQKSNLSMSIHNFPGKKERQEAQKKMKEAKRERMAELDKSGLADTLKNLTKLAINSSSRNEGTFEEADKRSISGPLSCQNKVCEKHPQIKKIEDKSSGKSYLKASSVKRQKYSRFSPRYCSNSQNNLSEKGEILYSKSKKNENAGNKYQHDSVMKDLEKSDEKFNSDILADKEHSEHYCDDSHKKSDITNLGIRLKDSEDEIYKFSNNSHSVEKRLDEIEEKPVINQTLKQELPPIYNKMKKESRHFSFDLACENLPVKVQSNRPNSHPSHNLVSFEVLNDKPSPWEFQEFSEIEEKANLLAEKINVANRDAIPSKFSHRS</sequence>
<dbReference type="AlphaFoldDB" id="A0AAD1Y3H5"/>
<dbReference type="EMBL" id="CAMPGE010026429">
    <property type="protein sequence ID" value="CAI2384120.1"/>
    <property type="molecule type" value="Genomic_DNA"/>
</dbReference>
<keyword evidence="4" id="KW-1185">Reference proteome</keyword>
<evidence type="ECO:0000256" key="1">
    <source>
        <dbReference type="SAM" id="MobiDB-lite"/>
    </source>
</evidence>
<name>A0AAD1Y3H5_EUPCR</name>
<evidence type="ECO:0000256" key="2">
    <source>
        <dbReference type="SAM" id="Phobius"/>
    </source>
</evidence>
<comment type="caution">
    <text evidence="3">The sequence shown here is derived from an EMBL/GenBank/DDBJ whole genome shotgun (WGS) entry which is preliminary data.</text>
</comment>